<comment type="caution">
    <text evidence="1">The sequence shown here is derived from an EMBL/GenBank/DDBJ whole genome shotgun (WGS) entry which is preliminary data.</text>
</comment>
<name>A0A2W7IN27_9PROT</name>
<protein>
    <recommendedName>
        <fullName evidence="3">2-oxoglutarate-Fe(II)-dependent oxygenase superfamily protein</fullName>
    </recommendedName>
</protein>
<evidence type="ECO:0000313" key="2">
    <source>
        <dbReference type="Proteomes" id="UP000249688"/>
    </source>
</evidence>
<evidence type="ECO:0008006" key="3">
    <source>
        <dbReference type="Google" id="ProtNLM"/>
    </source>
</evidence>
<dbReference type="RefSeq" id="WP_111397237.1">
    <property type="nucleotide sequence ID" value="NZ_QKYU01000005.1"/>
</dbReference>
<keyword evidence="2" id="KW-1185">Reference proteome</keyword>
<evidence type="ECO:0000313" key="1">
    <source>
        <dbReference type="EMBL" id="PZW48363.1"/>
    </source>
</evidence>
<organism evidence="1 2">
    <name type="scientific">Humitalea rosea</name>
    <dbReference type="NCBI Taxonomy" id="990373"/>
    <lineage>
        <taxon>Bacteria</taxon>
        <taxon>Pseudomonadati</taxon>
        <taxon>Pseudomonadota</taxon>
        <taxon>Alphaproteobacteria</taxon>
        <taxon>Acetobacterales</taxon>
        <taxon>Roseomonadaceae</taxon>
        <taxon>Humitalea</taxon>
    </lineage>
</organism>
<proteinExistence type="predicted"/>
<dbReference type="AlphaFoldDB" id="A0A2W7IN27"/>
<reference evidence="1 2" key="1">
    <citation type="submission" date="2018-06" db="EMBL/GenBank/DDBJ databases">
        <title>Genomic Encyclopedia of Archaeal and Bacterial Type Strains, Phase II (KMG-II): from individual species to whole genera.</title>
        <authorList>
            <person name="Goeker M."/>
        </authorList>
    </citation>
    <scope>NUCLEOTIDE SEQUENCE [LARGE SCALE GENOMIC DNA]</scope>
    <source>
        <strain evidence="1 2">DSM 24525</strain>
    </source>
</reference>
<dbReference type="OrthoDB" id="7157988at2"/>
<gene>
    <name evidence="1" type="ORF">C8P66_105112</name>
</gene>
<sequence length="280" mass="32161">MSRYDYILDRIAASPFTEVPFRHLYIENVLNEADFQVLIRAPEIDVQPVGSDEALIEALHGLGYKEIQFPGTTTDLPTYLNWHRDRKRQKDINNGNCEGFGVTLRLQHPPETPALRELDAFFRSPAFSDALAQKFNLDTKACTFDFGLQKYLDGYEISPHADIRRKALTLMLNINPAPKAEALDIHTHYMRFKPAQRHIGEQWVANPHMERGWVSWDYCETIAQQTHNNSVVMFAPADDTLHAVKANYNHLVTQRTQYYANLWYKINPTDTAKARLASVA</sequence>
<accession>A0A2W7IN27</accession>
<dbReference type="EMBL" id="QKYU01000005">
    <property type="protein sequence ID" value="PZW48363.1"/>
    <property type="molecule type" value="Genomic_DNA"/>
</dbReference>
<dbReference type="Gene3D" id="2.60.120.620">
    <property type="entry name" value="q2cbj1_9rhob like domain"/>
    <property type="match status" value="1"/>
</dbReference>
<dbReference type="Proteomes" id="UP000249688">
    <property type="component" value="Unassembled WGS sequence"/>
</dbReference>